<sequence length="651" mass="71561">MENLEEVLQALDEFQKMRPTVIPQELEDYLCWVAKTGDPIYQWSLIKTLFREKLTRVMTDFYESCPTLELAPCPNVEHFNYDTMKSNLLERLESFANAPFTVQRICELLTAPRKEYNRVDKFMRAIEKNILVVSTREPGPIARRGETGDGMVNGSVEEDTASLTSQDIDMEYWERDCPSTVTISVHTVENEPPLLHNVITSAASPVTKNVFNADEANREKLEPAASRTETPPSSFISATSDFSAISNLSPQVQPHESVSAVPAPAVSVVQSLPTVGVITEDSPVAGGDTVAVMNQDTTTSISTAKCLDKADEKVPAPPATIGVEEEIGHSMKNGDATLTKSNSEGMDSNEMSRNESRLNENLLQMDVEMKPDVLAGNVESVTEERISNEAEEGAAILEDVDEGNLRCSKSENMKTTFVESQPVEKDSAVTSDECAVIVSSSDALYRTEKTEAHSKGTPAIISSKESFIHDQSMSQEAEGMEVTNKVLETAPRVASPKSNDEEEEEAQDPESNADNLKMEITNGKTTIVESVMSDSMSAVQKPKEAISVIEKLDSISPIVEMMENVDSVSCQSPKSDKLISSIQDESLASVQGNKAVECITIKENQPSVIESVACRKERESEMMEVDDEESLSTFQPDEQMEQETMEELSKS</sequence>
<dbReference type="Pfam" id="PF09184">
    <property type="entry name" value="PPP4R2"/>
    <property type="match status" value="1"/>
</dbReference>
<evidence type="ECO:0000313" key="4">
    <source>
        <dbReference type="Proteomes" id="UP000053097"/>
    </source>
</evidence>
<dbReference type="GO" id="GO:0019888">
    <property type="term" value="F:protein phosphatase regulator activity"/>
    <property type="evidence" value="ECO:0007669"/>
    <property type="project" value="InterPro"/>
</dbReference>
<dbReference type="EMBL" id="KK107020">
    <property type="protein sequence ID" value="EZA62550.1"/>
    <property type="molecule type" value="Genomic_DNA"/>
</dbReference>
<feature type="region of interest" description="Disordered" evidence="2">
    <location>
        <begin position="621"/>
        <end position="651"/>
    </location>
</feature>
<feature type="compositionally biased region" description="Acidic residues" evidence="2">
    <location>
        <begin position="638"/>
        <end position="651"/>
    </location>
</feature>
<evidence type="ECO:0000256" key="2">
    <source>
        <dbReference type="SAM" id="MobiDB-lite"/>
    </source>
</evidence>
<dbReference type="OMA" id="YQWPLIK"/>
<keyword evidence="4" id="KW-1185">Reference proteome</keyword>
<dbReference type="STRING" id="2015173.A0A026X2M1"/>
<dbReference type="GO" id="GO:0005634">
    <property type="term" value="C:nucleus"/>
    <property type="evidence" value="ECO:0007669"/>
    <property type="project" value="TreeGrafter"/>
</dbReference>
<gene>
    <name evidence="3" type="ORF">X777_10180</name>
</gene>
<protein>
    <submittedName>
        <fullName evidence="3">Serine/threonine-protein phosphatase 4 regulatory subunit</fullName>
    </submittedName>
</protein>
<dbReference type="Proteomes" id="UP000053097">
    <property type="component" value="Unassembled WGS sequence"/>
</dbReference>
<evidence type="ECO:0000256" key="1">
    <source>
        <dbReference type="ARBA" id="ARBA00009207"/>
    </source>
</evidence>
<feature type="region of interest" description="Disordered" evidence="2">
    <location>
        <begin position="488"/>
        <end position="515"/>
    </location>
</feature>
<organism evidence="3 4">
    <name type="scientific">Ooceraea biroi</name>
    <name type="common">Clonal raider ant</name>
    <name type="synonym">Cerapachys biroi</name>
    <dbReference type="NCBI Taxonomy" id="2015173"/>
    <lineage>
        <taxon>Eukaryota</taxon>
        <taxon>Metazoa</taxon>
        <taxon>Ecdysozoa</taxon>
        <taxon>Arthropoda</taxon>
        <taxon>Hexapoda</taxon>
        <taxon>Insecta</taxon>
        <taxon>Pterygota</taxon>
        <taxon>Neoptera</taxon>
        <taxon>Endopterygota</taxon>
        <taxon>Hymenoptera</taxon>
        <taxon>Apocrita</taxon>
        <taxon>Aculeata</taxon>
        <taxon>Formicoidea</taxon>
        <taxon>Formicidae</taxon>
        <taxon>Dorylinae</taxon>
        <taxon>Ooceraea</taxon>
    </lineage>
</organism>
<dbReference type="InterPro" id="IPR015267">
    <property type="entry name" value="PPP4R2"/>
</dbReference>
<dbReference type="OrthoDB" id="341898at2759"/>
<accession>A0A026X2M1</accession>
<dbReference type="PANTHER" id="PTHR16487:SF0">
    <property type="entry name" value="PROTEIN PHOSPHATASE 4 REGULATORY SUBUNIT 2-RELATED"/>
    <property type="match status" value="1"/>
</dbReference>
<dbReference type="PANTHER" id="PTHR16487">
    <property type="entry name" value="PPP4R2-RELATED PROTEIN"/>
    <property type="match status" value="1"/>
</dbReference>
<comment type="similarity">
    <text evidence="1">Belongs to the PPP4R2 family.</text>
</comment>
<proteinExistence type="inferred from homology"/>
<evidence type="ECO:0000313" key="3">
    <source>
        <dbReference type="EMBL" id="EZA62550.1"/>
    </source>
</evidence>
<name>A0A026X2M1_OOCBI</name>
<dbReference type="GO" id="GO:0005737">
    <property type="term" value="C:cytoplasm"/>
    <property type="evidence" value="ECO:0007669"/>
    <property type="project" value="TreeGrafter"/>
</dbReference>
<dbReference type="AlphaFoldDB" id="A0A026X2M1"/>
<dbReference type="GO" id="GO:0030289">
    <property type="term" value="C:protein phosphatase 4 complex"/>
    <property type="evidence" value="ECO:0007669"/>
    <property type="project" value="InterPro"/>
</dbReference>
<reference evidence="3 4" key="1">
    <citation type="journal article" date="2014" name="Curr. Biol.">
        <title>The genome of the clonal raider ant Cerapachys biroi.</title>
        <authorList>
            <person name="Oxley P.R."/>
            <person name="Ji L."/>
            <person name="Fetter-Pruneda I."/>
            <person name="McKenzie S.K."/>
            <person name="Li C."/>
            <person name="Hu H."/>
            <person name="Zhang G."/>
            <person name="Kronauer D.J."/>
        </authorList>
    </citation>
    <scope>NUCLEOTIDE SEQUENCE [LARGE SCALE GENOMIC DNA]</scope>
</reference>